<feature type="signal peptide" evidence="14">
    <location>
        <begin position="1"/>
        <end position="22"/>
    </location>
</feature>
<feature type="domain" description="Peptidase S11 D-Ala-D-Ala carboxypeptidase A C-terminal" evidence="15">
    <location>
        <begin position="277"/>
        <end position="367"/>
    </location>
</feature>
<dbReference type="InterPro" id="IPR001967">
    <property type="entry name" value="Peptidase_S11_N"/>
</dbReference>
<dbReference type="Proteomes" id="UP001203945">
    <property type="component" value="Unassembled WGS sequence"/>
</dbReference>
<dbReference type="SUPFAM" id="SSF56601">
    <property type="entry name" value="beta-lactamase/transpeptidase-like"/>
    <property type="match status" value="1"/>
</dbReference>
<feature type="chain" id="PRO_5046979022" description="serine-type D-Ala-D-Ala carboxypeptidase" evidence="14">
    <location>
        <begin position="23"/>
        <end position="391"/>
    </location>
</feature>
<comment type="caution">
    <text evidence="16">The sequence shown here is derived from an EMBL/GenBank/DDBJ whole genome shotgun (WGS) entry which is preliminary data.</text>
</comment>
<keyword evidence="6" id="KW-0645">Protease</keyword>
<evidence type="ECO:0000256" key="4">
    <source>
        <dbReference type="ARBA" id="ARBA00012448"/>
    </source>
</evidence>
<accession>A0ABT1MQK3</accession>
<sequence>MRARLFPILSIILAVLALPVRAQDAISFDTNARAAWVYDVATGTVLMEKNADEPLPPASMSKLMTLNMLFEALHDGRVTMDTAFPVSVKAWKMGGSKMFVEPADRPTVEELIHGIIINSGNDACVVVAEGLAGTEEAFARQMNERATQLGLTNSHFVNASGWPAPGHEMSVHDLGMLATHMIEDFPELYENFALTEYNYKNRVPSNANNRNPLLGLGNGEWTADGLKTGHTEEAGYGLVGSAVQGDRRIVFVLAGLPSDSARAQEAEQIANWAFRQFTMKTLVPKGETVAQAPVWLGTSGRVALTTREGVRVLIPAGQQESVTAEAVYRSPLPAPIAAGDHLGDLVVTIPGAGEAKTPLIAASDVPEAGFLGRMKGAAMRLGQRAMDAAGS</sequence>
<dbReference type="Pfam" id="PF00768">
    <property type="entry name" value="Peptidase_S11"/>
    <property type="match status" value="1"/>
</dbReference>
<proteinExistence type="inferred from homology"/>
<evidence type="ECO:0000256" key="13">
    <source>
        <dbReference type="RuleBase" id="RU004016"/>
    </source>
</evidence>
<name>A0ABT1MQK3_9RHOB</name>
<keyword evidence="5 16" id="KW-0121">Carboxypeptidase</keyword>
<dbReference type="InterPro" id="IPR012907">
    <property type="entry name" value="Peptidase_S11_C"/>
</dbReference>
<reference evidence="16 17" key="1">
    <citation type="submission" date="2022-03" db="EMBL/GenBank/DDBJ databases">
        <authorList>
            <person name="He Y."/>
        </authorList>
    </citation>
    <scope>NUCLEOTIDE SEQUENCE [LARGE SCALE GENOMIC DNA]</scope>
    <source>
        <strain evidence="16 17">TK19116</strain>
    </source>
</reference>
<dbReference type="InterPro" id="IPR018044">
    <property type="entry name" value="Peptidase_S11"/>
</dbReference>
<organism evidence="16 17">
    <name type="scientific">Paracoccus albicereus</name>
    <dbReference type="NCBI Taxonomy" id="2922394"/>
    <lineage>
        <taxon>Bacteria</taxon>
        <taxon>Pseudomonadati</taxon>
        <taxon>Pseudomonadota</taxon>
        <taxon>Alphaproteobacteria</taxon>
        <taxon>Rhodobacterales</taxon>
        <taxon>Paracoccaceae</taxon>
        <taxon>Paracoccus</taxon>
    </lineage>
</organism>
<evidence type="ECO:0000313" key="16">
    <source>
        <dbReference type="EMBL" id="MCQ0970588.1"/>
    </source>
</evidence>
<keyword evidence="7 14" id="KW-0732">Signal</keyword>
<dbReference type="RefSeq" id="WP_255329613.1">
    <property type="nucleotide sequence ID" value="NZ_JAKZEU010000003.1"/>
</dbReference>
<dbReference type="InterPro" id="IPR012338">
    <property type="entry name" value="Beta-lactam/transpept-like"/>
</dbReference>
<dbReference type="Pfam" id="PF07943">
    <property type="entry name" value="PBP5_C"/>
    <property type="match status" value="1"/>
</dbReference>
<evidence type="ECO:0000256" key="10">
    <source>
        <dbReference type="ARBA" id="ARBA00022984"/>
    </source>
</evidence>
<evidence type="ECO:0000256" key="6">
    <source>
        <dbReference type="ARBA" id="ARBA00022670"/>
    </source>
</evidence>
<evidence type="ECO:0000313" key="17">
    <source>
        <dbReference type="Proteomes" id="UP001203945"/>
    </source>
</evidence>
<evidence type="ECO:0000256" key="2">
    <source>
        <dbReference type="ARBA" id="ARBA00004752"/>
    </source>
</evidence>
<evidence type="ECO:0000256" key="8">
    <source>
        <dbReference type="ARBA" id="ARBA00022801"/>
    </source>
</evidence>
<keyword evidence="11" id="KW-0961">Cell wall biogenesis/degradation</keyword>
<protein>
    <recommendedName>
        <fullName evidence="4">serine-type D-Ala-D-Ala carboxypeptidase</fullName>
        <ecNumber evidence="4">3.4.16.4</ecNumber>
    </recommendedName>
</protein>
<comment type="similarity">
    <text evidence="3 13">Belongs to the peptidase S11 family.</text>
</comment>
<dbReference type="SMART" id="SM00936">
    <property type="entry name" value="PBP5_C"/>
    <property type="match status" value="1"/>
</dbReference>
<comment type="pathway">
    <text evidence="2">Cell wall biogenesis; peptidoglycan biosynthesis.</text>
</comment>
<dbReference type="GO" id="GO:0004180">
    <property type="term" value="F:carboxypeptidase activity"/>
    <property type="evidence" value="ECO:0007669"/>
    <property type="project" value="UniProtKB-KW"/>
</dbReference>
<evidence type="ECO:0000256" key="1">
    <source>
        <dbReference type="ARBA" id="ARBA00003217"/>
    </source>
</evidence>
<dbReference type="InterPro" id="IPR015956">
    <property type="entry name" value="Peniciliin-bd_prot_C_sf"/>
</dbReference>
<dbReference type="PANTHER" id="PTHR21581">
    <property type="entry name" value="D-ALANYL-D-ALANINE CARBOXYPEPTIDASE"/>
    <property type="match status" value="1"/>
</dbReference>
<comment type="function">
    <text evidence="1">Removes C-terminal D-alanyl residues from sugar-peptide cell wall precursors.</text>
</comment>
<gene>
    <name evidence="16" type="ORF">MLD63_09150</name>
</gene>
<dbReference type="PANTHER" id="PTHR21581:SF6">
    <property type="entry name" value="TRAFFICKING PROTEIN PARTICLE COMPLEX SUBUNIT 12"/>
    <property type="match status" value="1"/>
</dbReference>
<comment type="catalytic activity">
    <reaction evidence="12">
        <text>Preferential cleavage: (Ac)2-L-Lys-D-Ala-|-D-Ala. Also transpeptidation of peptidyl-alanyl moieties that are N-acyl substituents of D-alanine.</text>
        <dbReference type="EC" id="3.4.16.4"/>
    </reaction>
</comment>
<keyword evidence="9" id="KW-0133">Cell shape</keyword>
<dbReference type="EMBL" id="JAKZEU010000003">
    <property type="protein sequence ID" value="MCQ0970588.1"/>
    <property type="molecule type" value="Genomic_DNA"/>
</dbReference>
<evidence type="ECO:0000256" key="5">
    <source>
        <dbReference type="ARBA" id="ARBA00022645"/>
    </source>
</evidence>
<evidence type="ECO:0000256" key="7">
    <source>
        <dbReference type="ARBA" id="ARBA00022729"/>
    </source>
</evidence>
<keyword evidence="10" id="KW-0573">Peptidoglycan synthesis</keyword>
<dbReference type="Gene3D" id="2.60.410.10">
    <property type="entry name" value="D-Ala-D-Ala carboxypeptidase, C-terminal domain"/>
    <property type="match status" value="1"/>
</dbReference>
<dbReference type="EC" id="3.4.16.4" evidence="4"/>
<evidence type="ECO:0000259" key="15">
    <source>
        <dbReference type="SMART" id="SM00936"/>
    </source>
</evidence>
<evidence type="ECO:0000256" key="11">
    <source>
        <dbReference type="ARBA" id="ARBA00023316"/>
    </source>
</evidence>
<dbReference type="InterPro" id="IPR037167">
    <property type="entry name" value="Peptidase_S11_C_sf"/>
</dbReference>
<evidence type="ECO:0000256" key="14">
    <source>
        <dbReference type="SAM" id="SignalP"/>
    </source>
</evidence>
<dbReference type="PRINTS" id="PR00725">
    <property type="entry name" value="DADACBPTASE1"/>
</dbReference>
<keyword evidence="8" id="KW-0378">Hydrolase</keyword>
<dbReference type="Gene3D" id="3.40.710.10">
    <property type="entry name" value="DD-peptidase/beta-lactamase superfamily"/>
    <property type="match status" value="1"/>
</dbReference>
<dbReference type="SUPFAM" id="SSF69189">
    <property type="entry name" value="Penicillin-binding protein associated domain"/>
    <property type="match status" value="1"/>
</dbReference>
<keyword evidence="17" id="KW-1185">Reference proteome</keyword>
<evidence type="ECO:0000256" key="12">
    <source>
        <dbReference type="ARBA" id="ARBA00034000"/>
    </source>
</evidence>
<evidence type="ECO:0000256" key="9">
    <source>
        <dbReference type="ARBA" id="ARBA00022960"/>
    </source>
</evidence>
<evidence type="ECO:0000256" key="3">
    <source>
        <dbReference type="ARBA" id="ARBA00007164"/>
    </source>
</evidence>